<reference evidence="1 2" key="1">
    <citation type="submission" date="2023-07" db="EMBL/GenBank/DDBJ databases">
        <title>Sorghum-associated microbial communities from plants grown in Nebraska, USA.</title>
        <authorList>
            <person name="Schachtman D."/>
        </authorList>
    </citation>
    <scope>NUCLEOTIDE SEQUENCE [LARGE SCALE GENOMIC DNA]</scope>
    <source>
        <strain evidence="1 2">3262</strain>
    </source>
</reference>
<comment type="caution">
    <text evidence="1">The sequence shown here is derived from an EMBL/GenBank/DDBJ whole genome shotgun (WGS) entry which is preliminary data.</text>
</comment>
<evidence type="ECO:0000313" key="1">
    <source>
        <dbReference type="EMBL" id="MDR6943061.1"/>
    </source>
</evidence>
<gene>
    <name evidence="1" type="ORF">J2W55_002914</name>
</gene>
<sequence>MDGKIDKLMRVVFLPVFLQLPAKDFLKRYFNINAPE</sequence>
<keyword evidence="2" id="KW-1185">Reference proteome</keyword>
<protein>
    <submittedName>
        <fullName evidence="1">Uncharacterized protein</fullName>
    </submittedName>
</protein>
<name>A0ABU1TCS0_9SPHI</name>
<proteinExistence type="predicted"/>
<organism evidence="1 2">
    <name type="scientific">Mucilaginibacter pocheonensis</name>
    <dbReference type="NCBI Taxonomy" id="398050"/>
    <lineage>
        <taxon>Bacteria</taxon>
        <taxon>Pseudomonadati</taxon>
        <taxon>Bacteroidota</taxon>
        <taxon>Sphingobacteriia</taxon>
        <taxon>Sphingobacteriales</taxon>
        <taxon>Sphingobacteriaceae</taxon>
        <taxon>Mucilaginibacter</taxon>
    </lineage>
</organism>
<dbReference type="EMBL" id="JAVDUU010000003">
    <property type="protein sequence ID" value="MDR6943061.1"/>
    <property type="molecule type" value="Genomic_DNA"/>
</dbReference>
<evidence type="ECO:0000313" key="2">
    <source>
        <dbReference type="Proteomes" id="UP001247620"/>
    </source>
</evidence>
<accession>A0ABU1TCS0</accession>
<dbReference type="Proteomes" id="UP001247620">
    <property type="component" value="Unassembled WGS sequence"/>
</dbReference>